<organism evidence="4 5">
    <name type="scientific">Nyssa sinensis</name>
    <dbReference type="NCBI Taxonomy" id="561372"/>
    <lineage>
        <taxon>Eukaryota</taxon>
        <taxon>Viridiplantae</taxon>
        <taxon>Streptophyta</taxon>
        <taxon>Embryophyta</taxon>
        <taxon>Tracheophyta</taxon>
        <taxon>Spermatophyta</taxon>
        <taxon>Magnoliopsida</taxon>
        <taxon>eudicotyledons</taxon>
        <taxon>Gunneridae</taxon>
        <taxon>Pentapetalae</taxon>
        <taxon>asterids</taxon>
        <taxon>Cornales</taxon>
        <taxon>Nyssaceae</taxon>
        <taxon>Nyssa</taxon>
    </lineage>
</organism>
<feature type="repeat" description="PPR" evidence="3">
    <location>
        <begin position="371"/>
        <end position="405"/>
    </location>
</feature>
<dbReference type="InterPro" id="IPR011990">
    <property type="entry name" value="TPR-like_helical_dom_sf"/>
</dbReference>
<dbReference type="InterPro" id="IPR002885">
    <property type="entry name" value="PPR_rpt"/>
</dbReference>
<name>A0A5J5BT16_9ASTE</name>
<dbReference type="PANTHER" id="PTHR47926:SF492">
    <property type="entry name" value="DYW DOMAIN-CONTAINING PROTEIN"/>
    <property type="match status" value="1"/>
</dbReference>
<dbReference type="Pfam" id="PF13041">
    <property type="entry name" value="PPR_2"/>
    <property type="match status" value="3"/>
</dbReference>
<dbReference type="InterPro" id="IPR046848">
    <property type="entry name" value="E_motif"/>
</dbReference>
<dbReference type="GO" id="GO:0009451">
    <property type="term" value="P:RNA modification"/>
    <property type="evidence" value="ECO:0007669"/>
    <property type="project" value="InterPro"/>
</dbReference>
<dbReference type="OrthoDB" id="1909720at2759"/>
<reference evidence="4 5" key="1">
    <citation type="submission" date="2019-09" db="EMBL/GenBank/DDBJ databases">
        <title>A chromosome-level genome assembly of the Chinese tupelo Nyssa sinensis.</title>
        <authorList>
            <person name="Yang X."/>
            <person name="Kang M."/>
            <person name="Yang Y."/>
            <person name="Xiong H."/>
            <person name="Wang M."/>
            <person name="Zhang Z."/>
            <person name="Wang Z."/>
            <person name="Wu H."/>
            <person name="Ma T."/>
            <person name="Liu J."/>
            <person name="Xi Z."/>
        </authorList>
    </citation>
    <scope>NUCLEOTIDE SEQUENCE [LARGE SCALE GENOMIC DNA]</scope>
    <source>
        <strain evidence="4">J267</strain>
        <tissue evidence="4">Leaf</tissue>
    </source>
</reference>
<dbReference type="NCBIfam" id="TIGR00756">
    <property type="entry name" value="PPR"/>
    <property type="match status" value="4"/>
</dbReference>
<feature type="repeat" description="PPR" evidence="3">
    <location>
        <begin position="472"/>
        <end position="506"/>
    </location>
</feature>
<protein>
    <submittedName>
        <fullName evidence="4">Uncharacterized protein</fullName>
    </submittedName>
</protein>
<keyword evidence="1" id="KW-0677">Repeat</keyword>
<keyword evidence="5" id="KW-1185">Reference proteome</keyword>
<dbReference type="PANTHER" id="PTHR47926">
    <property type="entry name" value="PENTATRICOPEPTIDE REPEAT-CONTAINING PROTEIN"/>
    <property type="match status" value="1"/>
</dbReference>
<evidence type="ECO:0000313" key="5">
    <source>
        <dbReference type="Proteomes" id="UP000325577"/>
    </source>
</evidence>
<evidence type="ECO:0000256" key="3">
    <source>
        <dbReference type="PROSITE-ProRule" id="PRU00708"/>
    </source>
</evidence>
<dbReference type="FunFam" id="1.25.40.10:FF:000280">
    <property type="entry name" value="Pentatricopeptide repeat-containing protein"/>
    <property type="match status" value="1"/>
</dbReference>
<evidence type="ECO:0000313" key="4">
    <source>
        <dbReference type="EMBL" id="KAA8544917.1"/>
    </source>
</evidence>
<dbReference type="Proteomes" id="UP000325577">
    <property type="component" value="Linkage Group LG10"/>
</dbReference>
<proteinExistence type="inferred from homology"/>
<accession>A0A5J5BT16</accession>
<sequence length="732" mass="81653">MILSALGRSPHGFVLGLNPKRVMPARHPSAHMNTPAFPSPGDVEPREGWMEAIRSHPTLPGEGKAGVFISSIACSSMHRCGRGIRFLNSASNGGKTNWDPTVSLALNHPTLVLLEKCSARDHFKQILAQMMRNNLIGDTFPMSRLILFSAISHPENLDMAILLFNHYTPQPNLYIYNTMISALSFSSSRSFAVYNSMLKSCTYPDRHTLILLLQASKCLSEGKQIHCHAFVSGLLSYGYLQNSLIKMYLENGQLGLAHQMFWQMSSPDVVSFNIMIVEYAKNGYILEALEFFREMVSSGLELDEYTMIGLLISCGRLGDVQMGKSVHAWLERRKLMKSWNLILGNALLDMYVKCKELELAGRIFNGFTDRDVVSWNTLIAGYAKVGELDRAHAIFDEMPCRDLVSWNSLIAGYAHKGYYMMVRNLFSGMMAEKVQPDNVTMVNLISAAAEIGALDQGRWIHGWVVRMQMKVDAFLGSALIDMYCKCGSIERALMVFRVATENDVTLWTTMLTGLAFHGYGSKALELFTEMERYLMPNHVTFVAVLTACSHSGLVDQGLRIFNSMKENYGIEPGVEHYGCLVDLLARSGRLAEAKDVINKMPIEPSKSIWGALLSACRAHGNIEIAEIALRELLKLEPEKEGGYVLLSNIYAACGRWKYSDKVREIMESRGVKKTAGCSSVVIDGINHEFVATDKNHPSWAEIQSVSVRLKSEMKLGGDFLLDSLNCQLLLDL</sequence>
<dbReference type="PROSITE" id="PS51375">
    <property type="entry name" value="PPR"/>
    <property type="match status" value="4"/>
</dbReference>
<feature type="repeat" description="PPR" evidence="3">
    <location>
        <begin position="268"/>
        <end position="302"/>
    </location>
</feature>
<dbReference type="EMBL" id="CM018033">
    <property type="protein sequence ID" value="KAA8544917.1"/>
    <property type="molecule type" value="Genomic_DNA"/>
</dbReference>
<dbReference type="InterPro" id="IPR046960">
    <property type="entry name" value="PPR_At4g14850-like_plant"/>
</dbReference>
<gene>
    <name evidence="4" type="ORF">F0562_019688</name>
</gene>
<dbReference type="GO" id="GO:0003723">
    <property type="term" value="F:RNA binding"/>
    <property type="evidence" value="ECO:0007669"/>
    <property type="project" value="InterPro"/>
</dbReference>
<dbReference type="FunFam" id="1.25.40.10:FF:000412">
    <property type="entry name" value="Putative pentatricopeptide repeat-containing protein"/>
    <property type="match status" value="1"/>
</dbReference>
<dbReference type="FunFam" id="1.25.40.10:FF:000031">
    <property type="entry name" value="Pentatricopeptide repeat-containing protein mitochondrial"/>
    <property type="match status" value="1"/>
</dbReference>
<evidence type="ECO:0000256" key="1">
    <source>
        <dbReference type="ARBA" id="ARBA00022737"/>
    </source>
</evidence>
<dbReference type="Pfam" id="PF20431">
    <property type="entry name" value="E_motif"/>
    <property type="match status" value="1"/>
</dbReference>
<comment type="similarity">
    <text evidence="2">Belongs to the PPR family. PCMP-E subfamily.</text>
</comment>
<dbReference type="Pfam" id="PF01535">
    <property type="entry name" value="PPR"/>
    <property type="match status" value="5"/>
</dbReference>
<dbReference type="Gene3D" id="1.25.40.10">
    <property type="entry name" value="Tetratricopeptide repeat domain"/>
    <property type="match status" value="5"/>
</dbReference>
<feature type="repeat" description="PPR" evidence="3">
    <location>
        <begin position="537"/>
        <end position="567"/>
    </location>
</feature>
<evidence type="ECO:0000256" key="2">
    <source>
        <dbReference type="ARBA" id="ARBA00061659"/>
    </source>
</evidence>
<dbReference type="AlphaFoldDB" id="A0A5J5BT16"/>